<comment type="caution">
    <text evidence="2">The sequence shown here is derived from an EMBL/GenBank/DDBJ whole genome shotgun (WGS) entry which is preliminary data.</text>
</comment>
<name>A0A9Q3D5W1_9BASI</name>
<evidence type="ECO:0008006" key="4">
    <source>
        <dbReference type="Google" id="ProtNLM"/>
    </source>
</evidence>
<feature type="region of interest" description="Disordered" evidence="1">
    <location>
        <begin position="270"/>
        <end position="293"/>
    </location>
</feature>
<sequence>MDCVTALPSGGDKSYNSCLVIVDRYRKTPVFLSCHKGDTAMDTALLMWKKVVSHTAYHPQIDGLEEIMIQTLENMITRLFAYSLELKDYNGFSHDWGKTPRILGKGWNLKLPVYIFQEDSVDIKPTQSRFNLFLDKVRHHANQSITDAFEYANQKWDECHKNPESKLGTSILVLTFILNNIKGPSKLKDLFAGPFNIKALHKKNAVQVELSGELENKHPTFLVSLVKYYTSSDKEVFPLRNEKPLEVPPLDKIEEKNSLKVLKERGLREKMRKNTYSGPETHNMKMSAFKKVK</sequence>
<gene>
    <name evidence="2" type="ORF">O181_037281</name>
</gene>
<dbReference type="Proteomes" id="UP000765509">
    <property type="component" value="Unassembled WGS sequence"/>
</dbReference>
<organism evidence="2 3">
    <name type="scientific">Austropuccinia psidii MF-1</name>
    <dbReference type="NCBI Taxonomy" id="1389203"/>
    <lineage>
        <taxon>Eukaryota</taxon>
        <taxon>Fungi</taxon>
        <taxon>Dikarya</taxon>
        <taxon>Basidiomycota</taxon>
        <taxon>Pucciniomycotina</taxon>
        <taxon>Pucciniomycetes</taxon>
        <taxon>Pucciniales</taxon>
        <taxon>Sphaerophragmiaceae</taxon>
        <taxon>Austropuccinia</taxon>
    </lineage>
</organism>
<evidence type="ECO:0000256" key="1">
    <source>
        <dbReference type="SAM" id="MobiDB-lite"/>
    </source>
</evidence>
<dbReference type="InterPro" id="IPR012337">
    <property type="entry name" value="RNaseH-like_sf"/>
</dbReference>
<dbReference type="EMBL" id="AVOT02014258">
    <property type="protein sequence ID" value="MBW0497566.1"/>
    <property type="molecule type" value="Genomic_DNA"/>
</dbReference>
<evidence type="ECO:0000313" key="3">
    <source>
        <dbReference type="Proteomes" id="UP000765509"/>
    </source>
</evidence>
<accession>A0A9Q3D5W1</accession>
<evidence type="ECO:0000313" key="2">
    <source>
        <dbReference type="EMBL" id="MBW0497566.1"/>
    </source>
</evidence>
<proteinExistence type="predicted"/>
<dbReference type="SUPFAM" id="SSF53098">
    <property type="entry name" value="Ribonuclease H-like"/>
    <property type="match status" value="1"/>
</dbReference>
<keyword evidence="3" id="KW-1185">Reference proteome</keyword>
<protein>
    <recommendedName>
        <fullName evidence="4">Integrase catalytic domain-containing protein</fullName>
    </recommendedName>
</protein>
<reference evidence="2" key="1">
    <citation type="submission" date="2021-03" db="EMBL/GenBank/DDBJ databases">
        <title>Draft genome sequence of rust myrtle Austropuccinia psidii MF-1, a brazilian biotype.</title>
        <authorList>
            <person name="Quecine M.C."/>
            <person name="Pachon D.M.R."/>
            <person name="Bonatelli M.L."/>
            <person name="Correr F.H."/>
            <person name="Franceschini L.M."/>
            <person name="Leite T.F."/>
            <person name="Margarido G.R.A."/>
            <person name="Almeida C.A."/>
            <person name="Ferrarezi J.A."/>
            <person name="Labate C.A."/>
        </authorList>
    </citation>
    <scope>NUCLEOTIDE SEQUENCE</scope>
    <source>
        <strain evidence="2">MF-1</strain>
    </source>
</reference>
<dbReference type="AlphaFoldDB" id="A0A9Q3D5W1"/>